<comment type="caution">
    <text evidence="2">The sequence shown here is derived from an EMBL/GenBank/DDBJ whole genome shotgun (WGS) entry which is preliminary data.</text>
</comment>
<proteinExistence type="predicted"/>
<accession>A0A928W356</accession>
<feature type="chain" id="PRO_5037207379" evidence="1">
    <location>
        <begin position="25"/>
        <end position="81"/>
    </location>
</feature>
<gene>
    <name evidence="2" type="ORF">IQ235_16350</name>
</gene>
<name>A0A928W356_9CYAN</name>
<feature type="non-terminal residue" evidence="2">
    <location>
        <position position="81"/>
    </location>
</feature>
<protein>
    <submittedName>
        <fullName evidence="2">Uncharacterized protein</fullName>
    </submittedName>
</protein>
<evidence type="ECO:0000256" key="1">
    <source>
        <dbReference type="SAM" id="SignalP"/>
    </source>
</evidence>
<dbReference type="AlphaFoldDB" id="A0A928W356"/>
<dbReference type="EMBL" id="JADEXN010000339">
    <property type="protein sequence ID" value="MBE9042345.1"/>
    <property type="molecule type" value="Genomic_DNA"/>
</dbReference>
<evidence type="ECO:0000313" key="2">
    <source>
        <dbReference type="EMBL" id="MBE9042345.1"/>
    </source>
</evidence>
<feature type="signal peptide" evidence="1">
    <location>
        <begin position="1"/>
        <end position="24"/>
    </location>
</feature>
<dbReference type="Proteomes" id="UP000621799">
    <property type="component" value="Unassembled WGS sequence"/>
</dbReference>
<sequence>MNFAKLFPIAILLPSLLFPTAIIAQEEELSPTERFNLCSAFPLNSRCEGYTAPVSLKQRPGKEMVCHFNSGTTEKTGKCKV</sequence>
<keyword evidence="1" id="KW-0732">Signal</keyword>
<dbReference type="RefSeq" id="WP_264322509.1">
    <property type="nucleotide sequence ID" value="NZ_JADEXN010000339.1"/>
</dbReference>
<evidence type="ECO:0000313" key="3">
    <source>
        <dbReference type="Proteomes" id="UP000621799"/>
    </source>
</evidence>
<organism evidence="2 3">
    <name type="scientific">Zarconia navalis LEGE 11467</name>
    <dbReference type="NCBI Taxonomy" id="1828826"/>
    <lineage>
        <taxon>Bacteria</taxon>
        <taxon>Bacillati</taxon>
        <taxon>Cyanobacteriota</taxon>
        <taxon>Cyanophyceae</taxon>
        <taxon>Oscillatoriophycideae</taxon>
        <taxon>Oscillatoriales</taxon>
        <taxon>Oscillatoriales incertae sedis</taxon>
        <taxon>Zarconia</taxon>
        <taxon>Zarconia navalis</taxon>
    </lineage>
</organism>
<reference evidence="2" key="1">
    <citation type="submission" date="2020-10" db="EMBL/GenBank/DDBJ databases">
        <authorList>
            <person name="Castelo-Branco R."/>
            <person name="Eusebio N."/>
            <person name="Adriana R."/>
            <person name="Vieira A."/>
            <person name="Brugerolle De Fraissinette N."/>
            <person name="Rezende De Castro R."/>
            <person name="Schneider M.P."/>
            <person name="Vasconcelos V."/>
            <person name="Leao P.N."/>
        </authorList>
    </citation>
    <scope>NUCLEOTIDE SEQUENCE</scope>
    <source>
        <strain evidence="2">LEGE 11467</strain>
    </source>
</reference>
<keyword evidence="3" id="KW-1185">Reference proteome</keyword>